<name>A0ABT4IDN1_9ACTO</name>
<dbReference type="Pfam" id="PF00440">
    <property type="entry name" value="TetR_N"/>
    <property type="match status" value="1"/>
</dbReference>
<protein>
    <submittedName>
        <fullName evidence="6">Helix-turn-helix domain containing protein</fullName>
    </submittedName>
</protein>
<evidence type="ECO:0000313" key="6">
    <source>
        <dbReference type="EMBL" id="MCZ0859362.1"/>
    </source>
</evidence>
<dbReference type="EMBL" id="JAPTMY010000049">
    <property type="protein sequence ID" value="MCZ0859362.1"/>
    <property type="molecule type" value="Genomic_DNA"/>
</dbReference>
<dbReference type="InterPro" id="IPR001647">
    <property type="entry name" value="HTH_TetR"/>
</dbReference>
<dbReference type="InterPro" id="IPR036271">
    <property type="entry name" value="Tet_transcr_reg_TetR-rel_C_sf"/>
</dbReference>
<evidence type="ECO:0000256" key="4">
    <source>
        <dbReference type="PROSITE-ProRule" id="PRU00335"/>
    </source>
</evidence>
<keyword evidence="7" id="KW-1185">Reference proteome</keyword>
<sequence length="239" mass="26380">MDTRAPTARRAGLNRGAVLDQAVRLSQEHGVEGWSMRDIARSLDVVPSVIYHYYPQKDDLCDAVVEEVCSTVELPDADLGWKEWFTALLTAYRPVFLRCPGVTDRLAMGRITESFLPVIDMAMAKLADAGFGTLAPLAYAMIFNVTVSTIGVRNMRTHRAKSGGRAYDMSAVVRRLSAMTARSEGLDVMVRNFFVPLTDKEQESLISEEYFELIIASLLDGVEHVLLPRAAARPDDGGP</sequence>
<dbReference type="InterPro" id="IPR009057">
    <property type="entry name" value="Homeodomain-like_sf"/>
</dbReference>
<dbReference type="SUPFAM" id="SSF48498">
    <property type="entry name" value="Tetracyclin repressor-like, C-terminal domain"/>
    <property type="match status" value="1"/>
</dbReference>
<evidence type="ECO:0000313" key="7">
    <source>
        <dbReference type="Proteomes" id="UP001072034"/>
    </source>
</evidence>
<feature type="domain" description="HTH tetR-type" evidence="5">
    <location>
        <begin position="12"/>
        <end position="72"/>
    </location>
</feature>
<keyword evidence="3" id="KW-0804">Transcription</keyword>
<feature type="DNA-binding region" description="H-T-H motif" evidence="4">
    <location>
        <begin position="35"/>
        <end position="54"/>
    </location>
</feature>
<dbReference type="Proteomes" id="UP001072034">
    <property type="component" value="Unassembled WGS sequence"/>
</dbReference>
<evidence type="ECO:0000256" key="2">
    <source>
        <dbReference type="ARBA" id="ARBA00023125"/>
    </source>
</evidence>
<comment type="caution">
    <text evidence="6">The sequence shown here is derived from an EMBL/GenBank/DDBJ whole genome shotgun (WGS) entry which is preliminary data.</text>
</comment>
<reference evidence="6" key="1">
    <citation type="submission" date="2022-10" db="EMBL/GenBank/DDBJ databases">
        <title>Genome sequence of Actinomyces israelii ATCC 10048.</title>
        <authorList>
            <person name="Watt R.M."/>
            <person name="Tong W.M."/>
        </authorList>
    </citation>
    <scope>NUCLEOTIDE SEQUENCE</scope>
    <source>
        <strain evidence="6">ATCC 10048</strain>
    </source>
</reference>
<dbReference type="InterPro" id="IPR050109">
    <property type="entry name" value="HTH-type_TetR-like_transc_reg"/>
</dbReference>
<dbReference type="Gene3D" id="1.10.357.10">
    <property type="entry name" value="Tetracycline Repressor, domain 2"/>
    <property type="match status" value="1"/>
</dbReference>
<dbReference type="SUPFAM" id="SSF46689">
    <property type="entry name" value="Homeodomain-like"/>
    <property type="match status" value="1"/>
</dbReference>
<organism evidence="6 7">
    <name type="scientific">Actinomyces israelii</name>
    <dbReference type="NCBI Taxonomy" id="1659"/>
    <lineage>
        <taxon>Bacteria</taxon>
        <taxon>Bacillati</taxon>
        <taxon>Actinomycetota</taxon>
        <taxon>Actinomycetes</taxon>
        <taxon>Actinomycetales</taxon>
        <taxon>Actinomycetaceae</taxon>
        <taxon>Actinomyces</taxon>
    </lineage>
</organism>
<dbReference type="PANTHER" id="PTHR30055">
    <property type="entry name" value="HTH-TYPE TRANSCRIPTIONAL REGULATOR RUTR"/>
    <property type="match status" value="1"/>
</dbReference>
<dbReference type="PANTHER" id="PTHR30055:SF151">
    <property type="entry name" value="TRANSCRIPTIONAL REGULATORY PROTEIN"/>
    <property type="match status" value="1"/>
</dbReference>
<evidence type="ECO:0000256" key="3">
    <source>
        <dbReference type="ARBA" id="ARBA00023163"/>
    </source>
</evidence>
<gene>
    <name evidence="6" type="ORF">OHJ16_15095</name>
</gene>
<dbReference type="PROSITE" id="PS50977">
    <property type="entry name" value="HTH_TETR_2"/>
    <property type="match status" value="1"/>
</dbReference>
<accession>A0ABT4IDN1</accession>
<keyword evidence="1" id="KW-0805">Transcription regulation</keyword>
<dbReference type="RefSeq" id="WP_043564064.1">
    <property type="nucleotide sequence ID" value="NZ_CAJPNG010000074.1"/>
</dbReference>
<evidence type="ECO:0000256" key="1">
    <source>
        <dbReference type="ARBA" id="ARBA00023015"/>
    </source>
</evidence>
<keyword evidence="2 4" id="KW-0238">DNA-binding</keyword>
<evidence type="ECO:0000259" key="5">
    <source>
        <dbReference type="PROSITE" id="PS50977"/>
    </source>
</evidence>
<proteinExistence type="predicted"/>